<dbReference type="InterPro" id="IPR024633">
    <property type="entry name" value="DnaA_N_dom"/>
</dbReference>
<dbReference type="GO" id="GO:0008289">
    <property type="term" value="F:lipid binding"/>
    <property type="evidence" value="ECO:0007669"/>
    <property type="project" value="UniProtKB-KW"/>
</dbReference>
<dbReference type="Pfam" id="PF11638">
    <property type="entry name" value="DnaA_N"/>
    <property type="match status" value="1"/>
</dbReference>
<dbReference type="SUPFAM" id="SSF48295">
    <property type="entry name" value="TrpR-like"/>
    <property type="match status" value="1"/>
</dbReference>
<evidence type="ECO:0000256" key="6">
    <source>
        <dbReference type="ARBA" id="ARBA00023121"/>
    </source>
</evidence>
<feature type="binding site" evidence="8">
    <location>
        <position position="152"/>
    </location>
    <ligand>
        <name>ATP</name>
        <dbReference type="ChEBI" id="CHEBI:30616"/>
    </ligand>
</feature>
<dbReference type="CDD" id="cd06571">
    <property type="entry name" value="Bac_DnaA_C"/>
    <property type="match status" value="1"/>
</dbReference>
<dbReference type="Pfam" id="PF00308">
    <property type="entry name" value="Bac_DnaA"/>
    <property type="match status" value="1"/>
</dbReference>
<accession>A0A926DIE4</accession>
<evidence type="ECO:0000313" key="14">
    <source>
        <dbReference type="EMBL" id="MBC8539485.1"/>
    </source>
</evidence>
<reference evidence="14" key="1">
    <citation type="submission" date="2020-08" db="EMBL/GenBank/DDBJ databases">
        <title>Genome public.</title>
        <authorList>
            <person name="Liu C."/>
            <person name="Sun Q."/>
        </authorList>
    </citation>
    <scope>NUCLEOTIDE SEQUENCE</scope>
    <source>
        <strain evidence="14">H8</strain>
    </source>
</reference>
<dbReference type="InterPro" id="IPR003593">
    <property type="entry name" value="AAA+_ATPase"/>
</dbReference>
<dbReference type="GO" id="GO:0005737">
    <property type="term" value="C:cytoplasm"/>
    <property type="evidence" value="ECO:0007669"/>
    <property type="project" value="UniProtKB-SubCell"/>
</dbReference>
<dbReference type="InterPro" id="IPR020591">
    <property type="entry name" value="Chromosome_initiator_DnaA-like"/>
</dbReference>
<dbReference type="Gene3D" id="3.40.50.300">
    <property type="entry name" value="P-loop containing nucleotide triphosphate hydrolases"/>
    <property type="match status" value="1"/>
</dbReference>
<keyword evidence="6 8" id="KW-0446">Lipid-binding</keyword>
<dbReference type="InterPro" id="IPR001957">
    <property type="entry name" value="Chromosome_initiator_DnaA"/>
</dbReference>
<dbReference type="Pfam" id="PF08299">
    <property type="entry name" value="Bac_DnaA_C"/>
    <property type="match status" value="1"/>
</dbReference>
<feature type="binding site" evidence="8">
    <location>
        <position position="151"/>
    </location>
    <ligand>
        <name>ATP</name>
        <dbReference type="ChEBI" id="CHEBI:30616"/>
    </ligand>
</feature>
<evidence type="ECO:0000256" key="1">
    <source>
        <dbReference type="ARBA" id="ARBA00006583"/>
    </source>
</evidence>
<keyword evidence="3 8" id="KW-0235">DNA replication</keyword>
<feature type="region of interest" description="Domain IV, binds dsDNA" evidence="8">
    <location>
        <begin position="323"/>
        <end position="445"/>
    </location>
</feature>
<evidence type="ECO:0000256" key="7">
    <source>
        <dbReference type="ARBA" id="ARBA00023125"/>
    </source>
</evidence>
<dbReference type="NCBIfam" id="TIGR00362">
    <property type="entry name" value="DnaA"/>
    <property type="match status" value="1"/>
</dbReference>
<sequence>MKAQLSSIWNSSLKLLKEAVSETSYEHWIEPLKPLGIHEGVLYIKMPTEVHLEIIKSMHLDHIQEAVNAVSDSDLRLELVDYNEPVPACLEYNVSYNTRSDDAVTLNPKYTFSSFVVGESNRLAHAAAKAVSERPADAFNPLFVYGGPGLGKTHLVHAIGNKIKETRPDYNILYVTSEKFMNEFISTIISENSTIEFRNKYRTCDVLIIDDIQFISNKDQTQVEFFHTFNALHESNKQIIITSDRPPKEIKELEERMRNRFEWGLIVDIKPPDLETRVAILKKKASEENFAVSDDIMFYIAEHLKSNIRNLEGVLKRLMAYNVLMGKPITMELADEAIKEFLNNSDDPHINTEYILSVVANYFNVTSDEILSSKRTQEIAYARHIAMYLIREFTNLSLPKIGKELGGRNHATILNGINNIKASIEKNEDTRKIIDELVKNLENRE</sequence>
<gene>
    <name evidence="8 14" type="primary">dnaA</name>
    <name evidence="14" type="ORF">H8698_00660</name>
</gene>
<evidence type="ECO:0000256" key="4">
    <source>
        <dbReference type="ARBA" id="ARBA00022741"/>
    </source>
</evidence>
<evidence type="ECO:0000256" key="8">
    <source>
        <dbReference type="HAMAP-Rule" id="MF_00377"/>
    </source>
</evidence>
<comment type="caution">
    <text evidence="8">Lacks conserved residue(s) required for the propagation of feature annotation.</text>
</comment>
<dbReference type="InterPro" id="IPR018312">
    <property type="entry name" value="Chromosome_initiator_DnaA_CS"/>
</dbReference>
<evidence type="ECO:0000256" key="9">
    <source>
        <dbReference type="NCBIfam" id="TIGR00362"/>
    </source>
</evidence>
<dbReference type="PROSITE" id="PS01008">
    <property type="entry name" value="DNAA"/>
    <property type="match status" value="1"/>
</dbReference>
<dbReference type="GO" id="GO:0006270">
    <property type="term" value="P:DNA replication initiation"/>
    <property type="evidence" value="ECO:0007669"/>
    <property type="project" value="UniProtKB-UniRule"/>
</dbReference>
<feature type="binding site" evidence="8">
    <location>
        <position position="149"/>
    </location>
    <ligand>
        <name>ATP</name>
        <dbReference type="ChEBI" id="CHEBI:30616"/>
    </ligand>
</feature>
<proteinExistence type="inferred from homology"/>
<feature type="region of interest" description="Domain I, interacts with DnaA modulators" evidence="8">
    <location>
        <begin position="1"/>
        <end position="85"/>
    </location>
</feature>
<comment type="subunit">
    <text evidence="8">Oligomerizes as a right-handed, spiral filament on DNA at oriC.</text>
</comment>
<dbReference type="InterPro" id="IPR027417">
    <property type="entry name" value="P-loop_NTPase"/>
</dbReference>
<dbReference type="PANTHER" id="PTHR30050">
    <property type="entry name" value="CHROMOSOMAL REPLICATION INITIATOR PROTEIN DNAA"/>
    <property type="match status" value="1"/>
</dbReference>
<organism evidence="14 15">
    <name type="scientific">Congzhengia minquanensis</name>
    <dbReference type="NCBI Taxonomy" id="2763657"/>
    <lineage>
        <taxon>Bacteria</taxon>
        <taxon>Bacillati</taxon>
        <taxon>Bacillota</taxon>
        <taxon>Clostridia</taxon>
        <taxon>Eubacteriales</taxon>
        <taxon>Oscillospiraceae</taxon>
        <taxon>Congzhengia</taxon>
    </lineage>
</organism>
<dbReference type="Proteomes" id="UP000611762">
    <property type="component" value="Unassembled WGS sequence"/>
</dbReference>
<evidence type="ECO:0000256" key="10">
    <source>
        <dbReference type="RuleBase" id="RU000577"/>
    </source>
</evidence>
<dbReference type="GO" id="GO:0005524">
    <property type="term" value="F:ATP binding"/>
    <property type="evidence" value="ECO:0007669"/>
    <property type="project" value="UniProtKB-UniRule"/>
</dbReference>
<evidence type="ECO:0000256" key="5">
    <source>
        <dbReference type="ARBA" id="ARBA00022840"/>
    </source>
</evidence>
<dbReference type="HAMAP" id="MF_00377">
    <property type="entry name" value="DnaA_bact"/>
    <property type="match status" value="1"/>
</dbReference>
<dbReference type="PRINTS" id="PR00051">
    <property type="entry name" value="DNAA"/>
</dbReference>
<dbReference type="CDD" id="cd00009">
    <property type="entry name" value="AAA"/>
    <property type="match status" value="1"/>
</dbReference>
<dbReference type="FunFam" id="3.40.50.300:FF:000668">
    <property type="entry name" value="Chromosomal replication initiator protein DnaA"/>
    <property type="match status" value="1"/>
</dbReference>
<dbReference type="InterPro" id="IPR013159">
    <property type="entry name" value="DnaA_C"/>
</dbReference>
<dbReference type="Gene3D" id="1.10.8.60">
    <property type="match status" value="1"/>
</dbReference>
<evidence type="ECO:0000259" key="13">
    <source>
        <dbReference type="SMART" id="SM00760"/>
    </source>
</evidence>
<dbReference type="PANTHER" id="PTHR30050:SF2">
    <property type="entry name" value="CHROMOSOMAL REPLICATION INITIATOR PROTEIN DNAA"/>
    <property type="match status" value="1"/>
</dbReference>
<dbReference type="Gene3D" id="1.10.1750.10">
    <property type="match status" value="1"/>
</dbReference>
<evidence type="ECO:0000256" key="2">
    <source>
        <dbReference type="ARBA" id="ARBA00022490"/>
    </source>
</evidence>
<dbReference type="EMBL" id="JACRSU010000001">
    <property type="protein sequence ID" value="MBC8539485.1"/>
    <property type="molecule type" value="Genomic_DNA"/>
</dbReference>
<dbReference type="InterPro" id="IPR010921">
    <property type="entry name" value="Trp_repressor/repl_initiator"/>
</dbReference>
<dbReference type="FunFam" id="1.10.8.60:FF:000003">
    <property type="entry name" value="Chromosomal replication initiator protein DnaA"/>
    <property type="match status" value="1"/>
</dbReference>
<comment type="subcellular location">
    <subcellularLocation>
        <location evidence="8">Cytoplasm</location>
    </subcellularLocation>
</comment>
<keyword evidence="5 8" id="KW-0067">ATP-binding</keyword>
<dbReference type="GO" id="GO:0005886">
    <property type="term" value="C:plasma membrane"/>
    <property type="evidence" value="ECO:0007669"/>
    <property type="project" value="TreeGrafter"/>
</dbReference>
<keyword evidence="2 8" id="KW-0963">Cytoplasm</keyword>
<dbReference type="InterPro" id="IPR013317">
    <property type="entry name" value="DnaA_dom"/>
</dbReference>
<dbReference type="SMART" id="SM00760">
    <property type="entry name" value="Bac_DnaA_C"/>
    <property type="match status" value="1"/>
</dbReference>
<feature type="domain" description="AAA+ ATPase" evidence="12">
    <location>
        <begin position="138"/>
        <end position="267"/>
    </location>
</feature>
<evidence type="ECO:0000256" key="3">
    <source>
        <dbReference type="ARBA" id="ARBA00022705"/>
    </source>
</evidence>
<dbReference type="InterPro" id="IPR038454">
    <property type="entry name" value="DnaA_N_sf"/>
</dbReference>
<evidence type="ECO:0000313" key="15">
    <source>
        <dbReference type="Proteomes" id="UP000611762"/>
    </source>
</evidence>
<comment type="function">
    <text evidence="8 10">Plays an essential role in the initiation and regulation of chromosomal replication. ATP-DnaA binds to the origin of replication (oriC) to initiate formation of the DNA replication initiation complex once per cell cycle. Binds the DnaA box (a 9 base pair repeat at the origin) and separates the double-stranded (ds)DNA. Forms a right-handed helical filament on oriC DNA; dsDNA binds to the exterior of the filament while single-stranded (ss)DNA is stabiized in the filament's interior. The ATP-DnaA-oriC complex binds and stabilizes one strand of the AT-rich DNA unwinding element (DUE), permitting loading of DNA polymerase. After initiation quickly degrades to an ADP-DnaA complex that is not apt for DNA replication. Binds acidic phospholipids.</text>
</comment>
<comment type="similarity">
    <text evidence="1 8 11">Belongs to the DnaA family.</text>
</comment>
<feature type="domain" description="Chromosomal replication initiator DnaA C-terminal" evidence="13">
    <location>
        <begin position="351"/>
        <end position="420"/>
    </location>
</feature>
<dbReference type="GO" id="GO:0006275">
    <property type="term" value="P:regulation of DNA replication"/>
    <property type="evidence" value="ECO:0007669"/>
    <property type="project" value="UniProtKB-UniRule"/>
</dbReference>
<evidence type="ECO:0000256" key="11">
    <source>
        <dbReference type="RuleBase" id="RU004227"/>
    </source>
</evidence>
<feature type="binding site" evidence="8">
    <location>
        <position position="153"/>
    </location>
    <ligand>
        <name>ATP</name>
        <dbReference type="ChEBI" id="CHEBI:30616"/>
    </ligand>
</feature>
<name>A0A926DIE4_9FIRM</name>
<dbReference type="Gene3D" id="3.30.300.180">
    <property type="match status" value="1"/>
</dbReference>
<evidence type="ECO:0000259" key="12">
    <source>
        <dbReference type="SMART" id="SM00382"/>
    </source>
</evidence>
<keyword evidence="7 8" id="KW-0238">DNA-binding</keyword>
<dbReference type="SMART" id="SM00382">
    <property type="entry name" value="AAA"/>
    <property type="match status" value="1"/>
</dbReference>
<keyword evidence="15" id="KW-1185">Reference proteome</keyword>
<protein>
    <recommendedName>
        <fullName evidence="8 9">Chromosomal replication initiator protein DnaA</fullName>
    </recommendedName>
</protein>
<comment type="domain">
    <text evidence="8">Domain I is involved in oligomerization and binding regulators, domain II is flexibile and of varying length in different bacteria, domain III forms the AAA+ region, while domain IV binds dsDNA.</text>
</comment>
<dbReference type="SUPFAM" id="SSF52540">
    <property type="entry name" value="P-loop containing nucleoside triphosphate hydrolases"/>
    <property type="match status" value="1"/>
</dbReference>
<comment type="caution">
    <text evidence="14">The sequence shown here is derived from an EMBL/GenBank/DDBJ whole genome shotgun (WGS) entry which is preliminary data.</text>
</comment>
<keyword evidence="4 8" id="KW-0547">Nucleotide-binding</keyword>
<dbReference type="AlphaFoldDB" id="A0A926DIE4"/>
<dbReference type="RefSeq" id="WP_249310615.1">
    <property type="nucleotide sequence ID" value="NZ_JACRSU010000001.1"/>
</dbReference>
<dbReference type="GO" id="GO:0003688">
    <property type="term" value="F:DNA replication origin binding"/>
    <property type="evidence" value="ECO:0007669"/>
    <property type="project" value="UniProtKB-UniRule"/>
</dbReference>